<gene>
    <name evidence="1" type="ORF">MUK42_36492</name>
</gene>
<evidence type="ECO:0000313" key="2">
    <source>
        <dbReference type="Proteomes" id="UP001055439"/>
    </source>
</evidence>
<proteinExistence type="predicted"/>
<accession>A0A9E7JYF9</accession>
<protein>
    <submittedName>
        <fullName evidence="1">Uncharacterized protein</fullName>
    </submittedName>
</protein>
<dbReference type="EMBL" id="CP097506">
    <property type="protein sequence ID" value="URD96929.1"/>
    <property type="molecule type" value="Genomic_DNA"/>
</dbReference>
<keyword evidence="2" id="KW-1185">Reference proteome</keyword>
<organism evidence="1 2">
    <name type="scientific">Musa troglodytarum</name>
    <name type="common">fe'i banana</name>
    <dbReference type="NCBI Taxonomy" id="320322"/>
    <lineage>
        <taxon>Eukaryota</taxon>
        <taxon>Viridiplantae</taxon>
        <taxon>Streptophyta</taxon>
        <taxon>Embryophyta</taxon>
        <taxon>Tracheophyta</taxon>
        <taxon>Spermatophyta</taxon>
        <taxon>Magnoliopsida</taxon>
        <taxon>Liliopsida</taxon>
        <taxon>Zingiberales</taxon>
        <taxon>Musaceae</taxon>
        <taxon>Musa</taxon>
    </lineage>
</organism>
<name>A0A9E7JYF9_9LILI</name>
<dbReference type="AlphaFoldDB" id="A0A9E7JYF9"/>
<reference evidence="1" key="1">
    <citation type="submission" date="2022-05" db="EMBL/GenBank/DDBJ databases">
        <title>The Musa troglodytarum L. genome provides insights into the mechanism of non-climacteric behaviour and enrichment of carotenoids.</title>
        <authorList>
            <person name="Wang J."/>
        </authorList>
    </citation>
    <scope>NUCLEOTIDE SEQUENCE</scope>
    <source>
        <tissue evidence="1">Leaf</tissue>
    </source>
</reference>
<sequence length="91" mass="10641">MEEKERLGLQEMMGDRVQLATLHHWHHLESREGKKAQVKQQPEEIILRFPVVVFPVMHGIDIKGEVGRYTWPAQRGNLGCKKLWMLSIWPG</sequence>
<dbReference type="Proteomes" id="UP001055439">
    <property type="component" value="Chromosome 4"/>
</dbReference>
<evidence type="ECO:0000313" key="1">
    <source>
        <dbReference type="EMBL" id="URD96929.1"/>
    </source>
</evidence>